<dbReference type="Proteomes" id="UP001159363">
    <property type="component" value="Chromosome 16"/>
</dbReference>
<sequence>MRKIEVNMKRRRNESSGETAEPRENPPTNGIVRHDFQLRKSGLAMRARPSCQFLAAKYFHQGDSLTVPQVMWMLSQALEQLRLQQPERPFERNASVISCGVFFAFIPDHVTLRRKAVTHCHRAGMLFRGGVTGRVRSPQGFDTGNHQDSETPQDDKFMSRNLRWLDNSLLTLANWVQFFAWVIVPNDASLWLGDFLGDLPFTPPLHSGSAPYSPRFALIRSQDLEVAAVQAHSQVWDDLEQHRIQKKEVNCNDIRRLGGRCLEIGAVNTNQRILYCVKRITSSAVVCGELLQVLTRVLPVAVLMRNHGIVVERTKTGRLLKEDKLDLLDGVLKKWQEAWRTAEKTQAIGPQDSVKCTRAMSTLSSTTVDQIGPVLGSLVISIQEVGLVVAVLKLRMQYENWRDPHSEKARCRVSALLNGPTMYQGRFTKWDIGLTRTQAIGPQDSVKCTRAMSTLSSTTVDQIGPVLGSLVILIQEVGLVVAVLKLRMQYENWRDPHSEKARCSERNTTQLWSGHIYGWAIELPVAFCEFKWVDTNIDVNKCVRRREELCHVPLQPEADTGSRDEVCQNATRAPVRIIAVTKTIHRLRHLEMEELVCNEKELQKLMVKPKFLDQTISEEILTLSIYNMETYFSISGFTWVFAGLDLSKTPMYIFR</sequence>
<keyword evidence="3" id="KW-1185">Reference proteome</keyword>
<reference evidence="2 3" key="1">
    <citation type="submission" date="2023-02" db="EMBL/GenBank/DDBJ databases">
        <title>LHISI_Scaffold_Assembly.</title>
        <authorList>
            <person name="Stuart O.P."/>
            <person name="Cleave R."/>
            <person name="Magrath M.J.L."/>
            <person name="Mikheyev A.S."/>
        </authorList>
    </citation>
    <scope>NUCLEOTIDE SEQUENCE [LARGE SCALE GENOMIC DNA]</scope>
    <source>
        <strain evidence="2">Daus_M_001</strain>
        <tissue evidence="2">Leg muscle</tissue>
    </source>
</reference>
<dbReference type="EMBL" id="JARBHB010000017">
    <property type="protein sequence ID" value="KAJ8865719.1"/>
    <property type="molecule type" value="Genomic_DNA"/>
</dbReference>
<comment type="caution">
    <text evidence="2">The sequence shown here is derived from an EMBL/GenBank/DDBJ whole genome shotgun (WGS) entry which is preliminary data.</text>
</comment>
<name>A0ABQ9FZP9_9NEOP</name>
<protein>
    <submittedName>
        <fullName evidence="2">Uncharacterized protein</fullName>
    </submittedName>
</protein>
<accession>A0ABQ9FZP9</accession>
<gene>
    <name evidence="2" type="ORF">PR048_033239</name>
</gene>
<organism evidence="2 3">
    <name type="scientific">Dryococelus australis</name>
    <dbReference type="NCBI Taxonomy" id="614101"/>
    <lineage>
        <taxon>Eukaryota</taxon>
        <taxon>Metazoa</taxon>
        <taxon>Ecdysozoa</taxon>
        <taxon>Arthropoda</taxon>
        <taxon>Hexapoda</taxon>
        <taxon>Insecta</taxon>
        <taxon>Pterygota</taxon>
        <taxon>Neoptera</taxon>
        <taxon>Polyneoptera</taxon>
        <taxon>Phasmatodea</taxon>
        <taxon>Verophasmatodea</taxon>
        <taxon>Anareolatae</taxon>
        <taxon>Phasmatidae</taxon>
        <taxon>Eurycanthinae</taxon>
        <taxon>Dryococelus</taxon>
    </lineage>
</organism>
<evidence type="ECO:0000313" key="2">
    <source>
        <dbReference type="EMBL" id="KAJ8865719.1"/>
    </source>
</evidence>
<proteinExistence type="predicted"/>
<evidence type="ECO:0000313" key="3">
    <source>
        <dbReference type="Proteomes" id="UP001159363"/>
    </source>
</evidence>
<feature type="region of interest" description="Disordered" evidence="1">
    <location>
        <begin position="1"/>
        <end position="31"/>
    </location>
</feature>
<evidence type="ECO:0000256" key="1">
    <source>
        <dbReference type="SAM" id="MobiDB-lite"/>
    </source>
</evidence>